<dbReference type="AlphaFoldDB" id="A0AA40KAH9"/>
<evidence type="ECO:0000313" key="3">
    <source>
        <dbReference type="EMBL" id="KAK0751756.1"/>
    </source>
</evidence>
<evidence type="ECO:0008006" key="5">
    <source>
        <dbReference type="Google" id="ProtNLM"/>
    </source>
</evidence>
<accession>A0AA40KAH9</accession>
<proteinExistence type="predicted"/>
<protein>
    <recommendedName>
        <fullName evidence="5">Secreted protein</fullName>
    </recommendedName>
</protein>
<keyword evidence="4" id="KW-1185">Reference proteome</keyword>
<gene>
    <name evidence="3" type="ORF">B0T18DRAFT_76553</name>
</gene>
<feature type="signal peptide" evidence="2">
    <location>
        <begin position="1"/>
        <end position="19"/>
    </location>
</feature>
<sequence length="125" mass="14011">MQRWHFLFEISLVASLVICVLRLAAEPRSGWSGPSGPSPAWKESDLCSRSQAHAVPQVEVCTIAASGAVMAKDGVYFPPVRLKMICTVRNHTHPPMRSRCRSGGKTRHRTTTPKHLPRARHWMDE</sequence>
<dbReference type="Proteomes" id="UP001172155">
    <property type="component" value="Unassembled WGS sequence"/>
</dbReference>
<keyword evidence="2" id="KW-0732">Signal</keyword>
<reference evidence="3" key="1">
    <citation type="submission" date="2023-06" db="EMBL/GenBank/DDBJ databases">
        <title>Genome-scale phylogeny and comparative genomics of the fungal order Sordariales.</title>
        <authorList>
            <consortium name="Lawrence Berkeley National Laboratory"/>
            <person name="Hensen N."/>
            <person name="Bonometti L."/>
            <person name="Westerberg I."/>
            <person name="Brannstrom I.O."/>
            <person name="Guillou S."/>
            <person name="Cros-Aarteil S."/>
            <person name="Calhoun S."/>
            <person name="Haridas S."/>
            <person name="Kuo A."/>
            <person name="Mondo S."/>
            <person name="Pangilinan J."/>
            <person name="Riley R."/>
            <person name="LaButti K."/>
            <person name="Andreopoulos B."/>
            <person name="Lipzen A."/>
            <person name="Chen C."/>
            <person name="Yanf M."/>
            <person name="Daum C."/>
            <person name="Ng V."/>
            <person name="Clum A."/>
            <person name="Steindorff A."/>
            <person name="Ohm R."/>
            <person name="Martin F."/>
            <person name="Silar P."/>
            <person name="Natvig D."/>
            <person name="Lalanne C."/>
            <person name="Gautier V."/>
            <person name="Ament-velasquez S.L."/>
            <person name="Kruys A."/>
            <person name="Hutchinson M.I."/>
            <person name="Powell A.J."/>
            <person name="Barry K."/>
            <person name="Miller A.N."/>
            <person name="Grigoriev I.V."/>
            <person name="Debuchy R."/>
            <person name="Gladieux P."/>
            <person name="Thoren M.H."/>
            <person name="Johannesson H."/>
        </authorList>
    </citation>
    <scope>NUCLEOTIDE SEQUENCE</scope>
    <source>
        <strain evidence="3">SMH3187-1</strain>
    </source>
</reference>
<organism evidence="3 4">
    <name type="scientific">Schizothecium vesticola</name>
    <dbReference type="NCBI Taxonomy" id="314040"/>
    <lineage>
        <taxon>Eukaryota</taxon>
        <taxon>Fungi</taxon>
        <taxon>Dikarya</taxon>
        <taxon>Ascomycota</taxon>
        <taxon>Pezizomycotina</taxon>
        <taxon>Sordariomycetes</taxon>
        <taxon>Sordariomycetidae</taxon>
        <taxon>Sordariales</taxon>
        <taxon>Schizotheciaceae</taxon>
        <taxon>Schizothecium</taxon>
    </lineage>
</organism>
<evidence type="ECO:0000256" key="2">
    <source>
        <dbReference type="SAM" id="SignalP"/>
    </source>
</evidence>
<feature type="chain" id="PRO_5041348220" description="Secreted protein" evidence="2">
    <location>
        <begin position="20"/>
        <end position="125"/>
    </location>
</feature>
<feature type="region of interest" description="Disordered" evidence="1">
    <location>
        <begin position="93"/>
        <end position="125"/>
    </location>
</feature>
<evidence type="ECO:0000256" key="1">
    <source>
        <dbReference type="SAM" id="MobiDB-lite"/>
    </source>
</evidence>
<name>A0AA40KAH9_9PEZI</name>
<evidence type="ECO:0000313" key="4">
    <source>
        <dbReference type="Proteomes" id="UP001172155"/>
    </source>
</evidence>
<comment type="caution">
    <text evidence="3">The sequence shown here is derived from an EMBL/GenBank/DDBJ whole genome shotgun (WGS) entry which is preliminary data.</text>
</comment>
<dbReference type="EMBL" id="JAUKUD010000002">
    <property type="protein sequence ID" value="KAK0751756.1"/>
    <property type="molecule type" value="Genomic_DNA"/>
</dbReference>